<protein>
    <recommendedName>
        <fullName evidence="1">HTH arsR-type domain-containing protein</fullName>
    </recommendedName>
</protein>
<name>A0A2T2WQI2_9FIRM</name>
<accession>A0A2T2WQI2</accession>
<sequence>MTPRYFCGNREDPIYGICVQDLARYLKLPQSTVSRHLAILTQAPLIAQARQALLLRQ</sequence>
<reference evidence="2 3" key="1">
    <citation type="journal article" date="2014" name="BMC Genomics">
        <title>Comparison of environmental and isolate Sulfobacillus genomes reveals diverse carbon, sulfur, nitrogen, and hydrogen metabolisms.</title>
        <authorList>
            <person name="Justice N.B."/>
            <person name="Norman A."/>
            <person name="Brown C.T."/>
            <person name="Singh A."/>
            <person name="Thomas B.C."/>
            <person name="Banfield J.F."/>
        </authorList>
    </citation>
    <scope>NUCLEOTIDE SEQUENCE [LARGE SCALE GENOMIC DNA]</scope>
    <source>
        <strain evidence="2">AMDSBA1</strain>
    </source>
</reference>
<dbReference type="EMBL" id="PXYT01000076">
    <property type="protein sequence ID" value="PSR24496.1"/>
    <property type="molecule type" value="Genomic_DNA"/>
</dbReference>
<dbReference type="InterPro" id="IPR011991">
    <property type="entry name" value="ArsR-like_HTH"/>
</dbReference>
<dbReference type="Pfam" id="PF01022">
    <property type="entry name" value="HTH_5"/>
    <property type="match status" value="1"/>
</dbReference>
<dbReference type="Proteomes" id="UP000242699">
    <property type="component" value="Unassembled WGS sequence"/>
</dbReference>
<dbReference type="AlphaFoldDB" id="A0A2T2WQI2"/>
<organism evidence="2 3">
    <name type="scientific">Sulfobacillus benefaciens</name>
    <dbReference type="NCBI Taxonomy" id="453960"/>
    <lineage>
        <taxon>Bacteria</taxon>
        <taxon>Bacillati</taxon>
        <taxon>Bacillota</taxon>
        <taxon>Clostridia</taxon>
        <taxon>Eubacteriales</taxon>
        <taxon>Clostridiales Family XVII. Incertae Sedis</taxon>
        <taxon>Sulfobacillus</taxon>
    </lineage>
</organism>
<dbReference type="Gene3D" id="1.10.10.10">
    <property type="entry name" value="Winged helix-like DNA-binding domain superfamily/Winged helix DNA-binding domain"/>
    <property type="match status" value="1"/>
</dbReference>
<evidence type="ECO:0000259" key="1">
    <source>
        <dbReference type="Pfam" id="PF01022"/>
    </source>
</evidence>
<dbReference type="SUPFAM" id="SSF46785">
    <property type="entry name" value="Winged helix' DNA-binding domain"/>
    <property type="match status" value="1"/>
</dbReference>
<dbReference type="CDD" id="cd00090">
    <property type="entry name" value="HTH_ARSR"/>
    <property type="match status" value="1"/>
</dbReference>
<evidence type="ECO:0000313" key="2">
    <source>
        <dbReference type="EMBL" id="PSR24496.1"/>
    </source>
</evidence>
<dbReference type="InterPro" id="IPR036390">
    <property type="entry name" value="WH_DNA-bd_sf"/>
</dbReference>
<evidence type="ECO:0000313" key="3">
    <source>
        <dbReference type="Proteomes" id="UP000242699"/>
    </source>
</evidence>
<proteinExistence type="predicted"/>
<dbReference type="GO" id="GO:0003700">
    <property type="term" value="F:DNA-binding transcription factor activity"/>
    <property type="evidence" value="ECO:0007669"/>
    <property type="project" value="InterPro"/>
</dbReference>
<dbReference type="InterPro" id="IPR036388">
    <property type="entry name" value="WH-like_DNA-bd_sf"/>
</dbReference>
<gene>
    <name evidence="2" type="ORF">C7B43_18915</name>
</gene>
<feature type="domain" description="HTH arsR-type" evidence="1">
    <location>
        <begin position="18"/>
        <end position="46"/>
    </location>
</feature>
<comment type="caution">
    <text evidence="2">The sequence shown here is derived from an EMBL/GenBank/DDBJ whole genome shotgun (WGS) entry which is preliminary data.</text>
</comment>
<dbReference type="InterPro" id="IPR001845">
    <property type="entry name" value="HTH_ArsR_DNA-bd_dom"/>
</dbReference>